<keyword evidence="2" id="KW-0472">Membrane</keyword>
<feature type="region of interest" description="Disordered" evidence="1">
    <location>
        <begin position="56"/>
        <end position="97"/>
    </location>
</feature>
<organism evidence="3 4">
    <name type="scientific">Acer saccharum</name>
    <name type="common">Sugar maple</name>
    <dbReference type="NCBI Taxonomy" id="4024"/>
    <lineage>
        <taxon>Eukaryota</taxon>
        <taxon>Viridiplantae</taxon>
        <taxon>Streptophyta</taxon>
        <taxon>Embryophyta</taxon>
        <taxon>Tracheophyta</taxon>
        <taxon>Spermatophyta</taxon>
        <taxon>Magnoliopsida</taxon>
        <taxon>eudicotyledons</taxon>
        <taxon>Gunneridae</taxon>
        <taxon>Pentapetalae</taxon>
        <taxon>rosids</taxon>
        <taxon>malvids</taxon>
        <taxon>Sapindales</taxon>
        <taxon>Sapindaceae</taxon>
        <taxon>Hippocastanoideae</taxon>
        <taxon>Acereae</taxon>
        <taxon>Acer</taxon>
    </lineage>
</organism>
<dbReference type="EMBL" id="JAUESC010000380">
    <property type="protein sequence ID" value="KAK0592330.1"/>
    <property type="molecule type" value="Genomic_DNA"/>
</dbReference>
<dbReference type="AlphaFoldDB" id="A0AA39VT96"/>
<name>A0AA39VT96_ACESA</name>
<comment type="caution">
    <text evidence="3">The sequence shown here is derived from an EMBL/GenBank/DDBJ whole genome shotgun (WGS) entry which is preliminary data.</text>
</comment>
<keyword evidence="2" id="KW-1133">Transmembrane helix</keyword>
<feature type="transmembrane region" description="Helical" evidence="2">
    <location>
        <begin position="138"/>
        <end position="164"/>
    </location>
</feature>
<evidence type="ECO:0000256" key="1">
    <source>
        <dbReference type="SAM" id="MobiDB-lite"/>
    </source>
</evidence>
<keyword evidence="2" id="KW-0812">Transmembrane</keyword>
<evidence type="ECO:0000313" key="3">
    <source>
        <dbReference type="EMBL" id="KAK0592330.1"/>
    </source>
</evidence>
<proteinExistence type="predicted"/>
<evidence type="ECO:0008006" key="5">
    <source>
        <dbReference type="Google" id="ProtNLM"/>
    </source>
</evidence>
<reference evidence="3" key="2">
    <citation type="submission" date="2023-06" db="EMBL/GenBank/DDBJ databases">
        <authorList>
            <person name="Swenson N.G."/>
            <person name="Wegrzyn J.L."/>
            <person name="Mcevoy S.L."/>
        </authorList>
    </citation>
    <scope>NUCLEOTIDE SEQUENCE</scope>
    <source>
        <strain evidence="3">NS2018</strain>
        <tissue evidence="3">Leaf</tissue>
    </source>
</reference>
<protein>
    <recommendedName>
        <fullName evidence="5">Transmembrane protein</fullName>
    </recommendedName>
</protein>
<accession>A0AA39VT96</accession>
<evidence type="ECO:0000313" key="4">
    <source>
        <dbReference type="Proteomes" id="UP001168877"/>
    </source>
</evidence>
<keyword evidence="4" id="KW-1185">Reference proteome</keyword>
<gene>
    <name evidence="3" type="ORF">LWI29_017358</name>
</gene>
<dbReference type="Proteomes" id="UP001168877">
    <property type="component" value="Unassembled WGS sequence"/>
</dbReference>
<feature type="compositionally biased region" description="Low complexity" evidence="1">
    <location>
        <begin position="87"/>
        <end position="97"/>
    </location>
</feature>
<evidence type="ECO:0000256" key="2">
    <source>
        <dbReference type="SAM" id="Phobius"/>
    </source>
</evidence>
<feature type="compositionally biased region" description="Polar residues" evidence="1">
    <location>
        <begin position="67"/>
        <end position="86"/>
    </location>
</feature>
<sequence length="281" mass="30812">MAAVDFLQTTKLTVPTTLSTPCPWLSPKPNKLALCDPRSVPRTNFLSVLTRCSIKPDTDTNNNETDQNPTLQHNSNSKTSSNHPSQPNSNEALSSSLSESPVVKRFLSDDEERWYMWYYGNSSENPGPVATVLLRCCIVFASSFVVLLFCSVAGVVIVAVVVLFRCRCDPVVLVPCYYCYCYFLEVDFACTSVAQAVVQSSPLVYSSLVGEFAASFLFVSPYLGCLTVGAGCPFLNNGLVMEYGVSKAWAIISRILLLKTASVRSMSDLLKMLIWGQCLSN</sequence>
<reference evidence="3" key="1">
    <citation type="journal article" date="2022" name="Plant J.">
        <title>Strategies of tolerance reflected in two North American maple genomes.</title>
        <authorList>
            <person name="McEvoy S.L."/>
            <person name="Sezen U.U."/>
            <person name="Trouern-Trend A."/>
            <person name="McMahon S.M."/>
            <person name="Schaberg P.G."/>
            <person name="Yang J."/>
            <person name="Wegrzyn J.L."/>
            <person name="Swenson N.G."/>
        </authorList>
    </citation>
    <scope>NUCLEOTIDE SEQUENCE</scope>
    <source>
        <strain evidence="3">NS2018</strain>
    </source>
</reference>